<evidence type="ECO:0000256" key="3">
    <source>
        <dbReference type="ARBA" id="ARBA00023125"/>
    </source>
</evidence>
<evidence type="ECO:0000313" key="9">
    <source>
        <dbReference type="Proteomes" id="UP001630127"/>
    </source>
</evidence>
<evidence type="ECO:0000256" key="6">
    <source>
        <dbReference type="SAM" id="MobiDB-lite"/>
    </source>
</evidence>
<dbReference type="Pfam" id="PF00170">
    <property type="entry name" value="bZIP_1"/>
    <property type="match status" value="1"/>
</dbReference>
<dbReference type="CDD" id="cd14702">
    <property type="entry name" value="bZIP_plant_GBF1"/>
    <property type="match status" value="1"/>
</dbReference>
<dbReference type="InterPro" id="IPR045314">
    <property type="entry name" value="bZIP_plant_GBF1"/>
</dbReference>
<evidence type="ECO:0000313" key="8">
    <source>
        <dbReference type="EMBL" id="KAL3517375.1"/>
    </source>
</evidence>
<dbReference type="InterPro" id="IPR046347">
    <property type="entry name" value="bZIP_sf"/>
</dbReference>
<dbReference type="PROSITE" id="PS00036">
    <property type="entry name" value="BZIP_BASIC"/>
    <property type="match status" value="1"/>
</dbReference>
<dbReference type="SUPFAM" id="SSF57959">
    <property type="entry name" value="Leucine zipper domain"/>
    <property type="match status" value="1"/>
</dbReference>
<keyword evidence="2" id="KW-0805">Transcription regulation</keyword>
<dbReference type="PROSITE" id="PS50217">
    <property type="entry name" value="BZIP"/>
    <property type="match status" value="1"/>
</dbReference>
<keyword evidence="4" id="KW-0804">Transcription</keyword>
<proteinExistence type="predicted"/>
<feature type="compositionally biased region" description="Basic and acidic residues" evidence="6">
    <location>
        <begin position="14"/>
        <end position="23"/>
    </location>
</feature>
<dbReference type="GO" id="GO:0003677">
    <property type="term" value="F:DNA binding"/>
    <property type="evidence" value="ECO:0007669"/>
    <property type="project" value="UniProtKB-KW"/>
</dbReference>
<dbReference type="Gene3D" id="1.20.5.170">
    <property type="match status" value="1"/>
</dbReference>
<organism evidence="8 9">
    <name type="scientific">Cinchona calisaya</name>
    <dbReference type="NCBI Taxonomy" id="153742"/>
    <lineage>
        <taxon>Eukaryota</taxon>
        <taxon>Viridiplantae</taxon>
        <taxon>Streptophyta</taxon>
        <taxon>Embryophyta</taxon>
        <taxon>Tracheophyta</taxon>
        <taxon>Spermatophyta</taxon>
        <taxon>Magnoliopsida</taxon>
        <taxon>eudicotyledons</taxon>
        <taxon>Gunneridae</taxon>
        <taxon>Pentapetalae</taxon>
        <taxon>asterids</taxon>
        <taxon>lamiids</taxon>
        <taxon>Gentianales</taxon>
        <taxon>Rubiaceae</taxon>
        <taxon>Cinchonoideae</taxon>
        <taxon>Cinchoneae</taxon>
        <taxon>Cinchona</taxon>
    </lineage>
</organism>
<comment type="subcellular location">
    <subcellularLocation>
        <location evidence="1">Nucleus</location>
    </subcellularLocation>
</comment>
<accession>A0ABD2ZGD5</accession>
<feature type="compositionally biased region" description="Basic residues" evidence="6">
    <location>
        <begin position="24"/>
        <end position="41"/>
    </location>
</feature>
<dbReference type="GO" id="GO:0005634">
    <property type="term" value="C:nucleus"/>
    <property type="evidence" value="ECO:0007669"/>
    <property type="project" value="UniProtKB-SubCell"/>
</dbReference>
<dbReference type="PANTHER" id="PTHR45764:SF34">
    <property type="entry name" value="BZIP TRANSCRIPTION FACTOR 53"/>
    <property type="match status" value="1"/>
</dbReference>
<evidence type="ECO:0000259" key="7">
    <source>
        <dbReference type="PROSITE" id="PS50217"/>
    </source>
</evidence>
<dbReference type="GO" id="GO:0046982">
    <property type="term" value="F:protein heterodimerization activity"/>
    <property type="evidence" value="ECO:0007669"/>
    <property type="project" value="UniProtKB-ARBA"/>
</dbReference>
<reference evidence="8 9" key="1">
    <citation type="submission" date="2024-11" db="EMBL/GenBank/DDBJ databases">
        <title>A near-complete genome assembly of Cinchona calisaya.</title>
        <authorList>
            <person name="Lian D.C."/>
            <person name="Zhao X.W."/>
            <person name="Wei L."/>
        </authorList>
    </citation>
    <scope>NUCLEOTIDE SEQUENCE [LARGE SCALE GENOMIC DNA]</scope>
    <source>
        <tissue evidence="8">Nenye</tissue>
    </source>
</reference>
<evidence type="ECO:0000256" key="5">
    <source>
        <dbReference type="ARBA" id="ARBA00023242"/>
    </source>
</evidence>
<evidence type="ECO:0000256" key="2">
    <source>
        <dbReference type="ARBA" id="ARBA00023015"/>
    </source>
</evidence>
<gene>
    <name evidence="8" type="ORF">ACH5RR_019964</name>
</gene>
<dbReference type="Proteomes" id="UP001630127">
    <property type="component" value="Unassembled WGS sequence"/>
</dbReference>
<dbReference type="FunFam" id="1.20.5.170:FF:000020">
    <property type="entry name" value="BZIP transcription factor"/>
    <property type="match status" value="1"/>
</dbReference>
<keyword evidence="5" id="KW-0539">Nucleus</keyword>
<protein>
    <recommendedName>
        <fullName evidence="7">BZIP domain-containing protein</fullName>
    </recommendedName>
</protein>
<evidence type="ECO:0000256" key="4">
    <source>
        <dbReference type="ARBA" id="ARBA00023163"/>
    </source>
</evidence>
<keyword evidence="9" id="KW-1185">Reference proteome</keyword>
<keyword evidence="3" id="KW-0238">DNA-binding</keyword>
<dbReference type="EMBL" id="JBJUIK010000009">
    <property type="protein sequence ID" value="KAL3517375.1"/>
    <property type="molecule type" value="Genomic_DNA"/>
</dbReference>
<name>A0ABD2ZGD5_9GENT</name>
<feature type="region of interest" description="Disordered" evidence="6">
    <location>
        <begin position="1"/>
        <end position="44"/>
    </location>
</feature>
<dbReference type="PANTHER" id="PTHR45764">
    <property type="entry name" value="BZIP TRANSCRIPTION FACTOR 44"/>
    <property type="match status" value="1"/>
</dbReference>
<comment type="caution">
    <text evidence="8">The sequence shown here is derived from an EMBL/GenBank/DDBJ whole genome shotgun (WGS) entry which is preliminary data.</text>
</comment>
<sequence length="159" mass="18039">MAPKRPSASSGSEGDPRDDQHDLRKIKRKESNRLSAKRSRERKQIQLAELQSQASQLKKENESHSKQINVATDMYLKLASQNDVLRAQVTELTDRLRSLNDVIQVAAVVNGVPFDTQEIPDVSFEPWRLPCPGQPISLEPWQHHFPTQPISASANIFQY</sequence>
<dbReference type="SMART" id="SM00338">
    <property type="entry name" value="BRLZ"/>
    <property type="match status" value="1"/>
</dbReference>
<evidence type="ECO:0000256" key="1">
    <source>
        <dbReference type="ARBA" id="ARBA00004123"/>
    </source>
</evidence>
<feature type="domain" description="BZIP" evidence="7">
    <location>
        <begin position="22"/>
        <end position="69"/>
    </location>
</feature>
<dbReference type="InterPro" id="IPR004827">
    <property type="entry name" value="bZIP"/>
</dbReference>
<dbReference type="AlphaFoldDB" id="A0ABD2ZGD5"/>